<dbReference type="Pfam" id="PF07536">
    <property type="entry name" value="HWE_HK"/>
    <property type="match status" value="1"/>
</dbReference>
<evidence type="ECO:0000256" key="1">
    <source>
        <dbReference type="ARBA" id="ARBA00000085"/>
    </source>
</evidence>
<dbReference type="SMART" id="SM00091">
    <property type="entry name" value="PAS"/>
    <property type="match status" value="2"/>
</dbReference>
<keyword evidence="7" id="KW-0285">Flavoprotein</keyword>
<dbReference type="InterPro" id="IPR000700">
    <property type="entry name" value="PAS-assoc_C"/>
</dbReference>
<dbReference type="FunFam" id="3.30.450.20:FF:000099">
    <property type="entry name" value="Sensory box sensor histidine kinase"/>
    <property type="match status" value="1"/>
</dbReference>
<dbReference type="InterPro" id="IPR036890">
    <property type="entry name" value="HATPase_C_sf"/>
</dbReference>
<keyword evidence="12" id="KW-0418">Kinase</keyword>
<dbReference type="SMART" id="SM00911">
    <property type="entry name" value="HWE_HK"/>
    <property type="match status" value="1"/>
</dbReference>
<evidence type="ECO:0000256" key="9">
    <source>
        <dbReference type="ARBA" id="ARBA00022679"/>
    </source>
</evidence>
<evidence type="ECO:0000256" key="5">
    <source>
        <dbReference type="ARBA" id="ARBA00022553"/>
    </source>
</evidence>
<gene>
    <name evidence="18" type="ORF">BJF92_02695</name>
</gene>
<dbReference type="GO" id="GO:0009881">
    <property type="term" value="F:photoreceptor activity"/>
    <property type="evidence" value="ECO:0007669"/>
    <property type="project" value="UniProtKB-KW"/>
</dbReference>
<dbReference type="GO" id="GO:0004673">
    <property type="term" value="F:protein histidine kinase activity"/>
    <property type="evidence" value="ECO:0007669"/>
    <property type="project" value="UniProtKB-EC"/>
</dbReference>
<dbReference type="InterPro" id="IPR013656">
    <property type="entry name" value="PAS_4"/>
</dbReference>
<organism evidence="18 19">
    <name type="scientific">Xaviernesmea rhizosphaerae</name>
    <dbReference type="NCBI Taxonomy" id="1672749"/>
    <lineage>
        <taxon>Bacteria</taxon>
        <taxon>Pseudomonadati</taxon>
        <taxon>Pseudomonadota</taxon>
        <taxon>Alphaproteobacteria</taxon>
        <taxon>Hyphomicrobiales</taxon>
        <taxon>Rhizobiaceae</taxon>
        <taxon>Rhizobium/Agrobacterium group</taxon>
        <taxon>Xaviernesmea</taxon>
    </lineage>
</organism>
<dbReference type="EC" id="2.7.13.3" evidence="2"/>
<evidence type="ECO:0000256" key="4">
    <source>
        <dbReference type="ARBA" id="ARBA00022543"/>
    </source>
</evidence>
<evidence type="ECO:0000256" key="13">
    <source>
        <dbReference type="ARBA" id="ARBA00022840"/>
    </source>
</evidence>
<dbReference type="SMART" id="SM00086">
    <property type="entry name" value="PAC"/>
    <property type="match status" value="3"/>
</dbReference>
<feature type="domain" description="PAC" evidence="17">
    <location>
        <begin position="361"/>
        <end position="413"/>
    </location>
</feature>
<evidence type="ECO:0000256" key="16">
    <source>
        <dbReference type="ARBA" id="ARBA00023170"/>
    </source>
</evidence>
<dbReference type="PANTHER" id="PTHR41523:SF8">
    <property type="entry name" value="ETHYLENE RESPONSE SENSOR PROTEIN"/>
    <property type="match status" value="1"/>
</dbReference>
<evidence type="ECO:0000256" key="12">
    <source>
        <dbReference type="ARBA" id="ARBA00022777"/>
    </source>
</evidence>
<dbReference type="InterPro" id="IPR001610">
    <property type="entry name" value="PAC"/>
</dbReference>
<evidence type="ECO:0000256" key="2">
    <source>
        <dbReference type="ARBA" id="ARBA00012438"/>
    </source>
</evidence>
<proteinExistence type="predicted"/>
<evidence type="ECO:0000256" key="14">
    <source>
        <dbReference type="ARBA" id="ARBA00022991"/>
    </source>
</evidence>
<dbReference type="EMBL" id="MKIO01000048">
    <property type="protein sequence ID" value="OLP52499.1"/>
    <property type="molecule type" value="Genomic_DNA"/>
</dbReference>
<comment type="catalytic activity">
    <reaction evidence="1">
        <text>ATP + protein L-histidine = ADP + protein N-phospho-L-histidine.</text>
        <dbReference type="EC" id="2.7.13.3"/>
    </reaction>
</comment>
<dbReference type="SUPFAM" id="SSF55785">
    <property type="entry name" value="PYP-like sensor domain (PAS domain)"/>
    <property type="match status" value="3"/>
</dbReference>
<dbReference type="InterPro" id="IPR011102">
    <property type="entry name" value="Sig_transdc_His_kinase_HWE"/>
</dbReference>
<keyword evidence="15" id="KW-0843">Virulence</keyword>
<feature type="domain" description="PAC" evidence="17">
    <location>
        <begin position="235"/>
        <end position="287"/>
    </location>
</feature>
<dbReference type="PROSITE" id="PS50113">
    <property type="entry name" value="PAC"/>
    <property type="match status" value="2"/>
</dbReference>
<keyword evidence="4" id="KW-0600">Photoreceptor protein</keyword>
<dbReference type="PANTHER" id="PTHR41523">
    <property type="entry name" value="TWO-COMPONENT SYSTEM SENSOR PROTEIN"/>
    <property type="match status" value="1"/>
</dbReference>
<evidence type="ECO:0000256" key="6">
    <source>
        <dbReference type="ARBA" id="ARBA00022606"/>
    </source>
</evidence>
<keyword evidence="9" id="KW-0808">Transferase</keyword>
<dbReference type="GO" id="GO:0005524">
    <property type="term" value="F:ATP binding"/>
    <property type="evidence" value="ECO:0007669"/>
    <property type="project" value="UniProtKB-KW"/>
</dbReference>
<evidence type="ECO:0000256" key="8">
    <source>
        <dbReference type="ARBA" id="ARBA00022643"/>
    </source>
</evidence>
<dbReference type="Gene3D" id="3.30.450.20">
    <property type="entry name" value="PAS domain"/>
    <property type="match status" value="3"/>
</dbReference>
<reference evidence="18 19" key="1">
    <citation type="submission" date="2016-09" db="EMBL/GenBank/DDBJ databases">
        <title>Rhizobium sp. nov., a novel species isolated from the rice rhizosphere.</title>
        <authorList>
            <person name="Zhao J."/>
            <person name="Zhang X."/>
        </authorList>
    </citation>
    <scope>NUCLEOTIDE SEQUENCE [LARGE SCALE GENOMIC DNA]</scope>
    <source>
        <strain evidence="18 19">MH17</strain>
    </source>
</reference>
<dbReference type="Proteomes" id="UP000186143">
    <property type="component" value="Unassembled WGS sequence"/>
</dbReference>
<dbReference type="Gene3D" id="2.10.70.100">
    <property type="match status" value="1"/>
</dbReference>
<dbReference type="Pfam" id="PF08448">
    <property type="entry name" value="PAS_4"/>
    <property type="match status" value="1"/>
</dbReference>
<keyword evidence="11" id="KW-0547">Nucleotide-binding</keyword>
<keyword evidence="5" id="KW-0597">Phosphoprotein</keyword>
<evidence type="ECO:0000259" key="17">
    <source>
        <dbReference type="PROSITE" id="PS50113"/>
    </source>
</evidence>
<keyword evidence="16" id="KW-0675">Receptor</keyword>
<dbReference type="STRING" id="1672749.BJF92_02695"/>
<dbReference type="Gene3D" id="3.30.565.10">
    <property type="entry name" value="Histidine kinase-like ATPase, C-terminal domain"/>
    <property type="match status" value="1"/>
</dbReference>
<keyword evidence="6" id="KW-0716">Sensory transduction</keyword>
<keyword evidence="8" id="KW-0288">FMN</keyword>
<keyword evidence="13" id="KW-0067">ATP-binding</keyword>
<evidence type="ECO:0000313" key="18">
    <source>
        <dbReference type="EMBL" id="OLP52499.1"/>
    </source>
</evidence>
<keyword evidence="10" id="KW-0677">Repeat</keyword>
<evidence type="ECO:0000313" key="19">
    <source>
        <dbReference type="Proteomes" id="UP000186143"/>
    </source>
</evidence>
<dbReference type="CDD" id="cd00130">
    <property type="entry name" value="PAS"/>
    <property type="match status" value="2"/>
</dbReference>
<dbReference type="AlphaFoldDB" id="A0A1Q9AC93"/>
<evidence type="ECO:0000256" key="11">
    <source>
        <dbReference type="ARBA" id="ARBA00022741"/>
    </source>
</evidence>
<comment type="caution">
    <text evidence="18">The sequence shown here is derived from an EMBL/GenBank/DDBJ whole genome shotgun (WGS) entry which is preliminary data.</text>
</comment>
<evidence type="ECO:0000256" key="15">
    <source>
        <dbReference type="ARBA" id="ARBA00023026"/>
    </source>
</evidence>
<evidence type="ECO:0000256" key="10">
    <source>
        <dbReference type="ARBA" id="ARBA00022737"/>
    </source>
</evidence>
<accession>A0A1Q9AC93</accession>
<dbReference type="Pfam" id="PF08447">
    <property type="entry name" value="PAS_3"/>
    <property type="match status" value="2"/>
</dbReference>
<dbReference type="InterPro" id="IPR000014">
    <property type="entry name" value="PAS"/>
</dbReference>
<evidence type="ECO:0000256" key="7">
    <source>
        <dbReference type="ARBA" id="ARBA00022630"/>
    </source>
</evidence>
<sequence>MAASECLALFDGHDWAGTALGPFSAWPEALKTAARLVMSSATAMALLAGPQGVTIYNDAYALIAGQRHPDAFGAEICASWPEAAGFNGQVLAQVFAGETLHFAEEAMTVMRNGAPEAVWFDLDYHPVYDEDGRVLAAMAMVSETTNSVRTARALVASREQLSLALSASAVVGIWDWRLDQNRVYTDSHFADMYGVEGDTSDGGAPIEAFLDGIDPQDKPQLLAKIQNSVETGAHFSAEYRLRGADGAVRWVLAEGQPILNEHGICQRLPGIAIDITQQKRAAEEAARSEAGFRILADTMPQIVWSTRPDGYHDYYNARWYEFTGTAPGFTEGDGWNGMFHEDDRERAWAAWRHCLETGDPYQIEYRLRHHSGVYRWVLGRALPMRDEAGRILRWYGTCTDIHEAKLAQAERDVVNHELSHRIKNIFSVLSSIISLSARAAPEARAFADQLRRRIDAMGRAHDFVRPQSHSAAVAGQDITIFGLIRLLLEPYSADDAPLPVRFEGEDAAIGDGAATPLALLIHELATNSAKYGALAEQGGDLLIRGERIDSRYRLIWTEKLPRDDLVAPQRQGFGSRLMSISVEGQLSGTLTRRFESDGVTVEAQFPLTALARSSQMPKA</sequence>
<keyword evidence="14" id="KW-0157">Chromophore</keyword>
<dbReference type="InterPro" id="IPR013655">
    <property type="entry name" value="PAS_fold_3"/>
</dbReference>
<name>A0A1Q9AC93_9HYPH</name>
<evidence type="ECO:0000256" key="3">
    <source>
        <dbReference type="ARBA" id="ARBA00021740"/>
    </source>
</evidence>
<protein>
    <recommendedName>
        <fullName evidence="3">Blue-light-activated histidine kinase</fullName>
        <ecNumber evidence="2">2.7.13.3</ecNumber>
    </recommendedName>
</protein>
<dbReference type="InterPro" id="IPR035965">
    <property type="entry name" value="PAS-like_dom_sf"/>
</dbReference>
<dbReference type="NCBIfam" id="TIGR00229">
    <property type="entry name" value="sensory_box"/>
    <property type="match status" value="2"/>
</dbReference>